<organism evidence="8 9">
    <name type="scientific">Dryococelus australis</name>
    <dbReference type="NCBI Taxonomy" id="614101"/>
    <lineage>
        <taxon>Eukaryota</taxon>
        <taxon>Metazoa</taxon>
        <taxon>Ecdysozoa</taxon>
        <taxon>Arthropoda</taxon>
        <taxon>Hexapoda</taxon>
        <taxon>Insecta</taxon>
        <taxon>Pterygota</taxon>
        <taxon>Neoptera</taxon>
        <taxon>Polyneoptera</taxon>
        <taxon>Phasmatodea</taxon>
        <taxon>Verophasmatodea</taxon>
        <taxon>Anareolatae</taxon>
        <taxon>Phasmatidae</taxon>
        <taxon>Eurycanthinae</taxon>
        <taxon>Dryococelus</taxon>
    </lineage>
</organism>
<dbReference type="Proteomes" id="UP001159363">
    <property type="component" value="Chromosome 7"/>
</dbReference>
<evidence type="ECO:0000256" key="1">
    <source>
        <dbReference type="ARBA" id="ARBA00004123"/>
    </source>
</evidence>
<feature type="region of interest" description="Disordered" evidence="4">
    <location>
        <begin position="565"/>
        <end position="603"/>
    </location>
</feature>
<evidence type="ECO:0000313" key="8">
    <source>
        <dbReference type="EMBL" id="KAJ8878099.1"/>
    </source>
</evidence>
<evidence type="ECO:0000259" key="6">
    <source>
        <dbReference type="Pfam" id="PF08170"/>
    </source>
</evidence>
<gene>
    <name evidence="8" type="ORF">PR048_022566</name>
</gene>
<feature type="domain" description="Pop1 N-terminal" evidence="5">
    <location>
        <begin position="26"/>
        <end position="80"/>
    </location>
</feature>
<feature type="domain" description="POP1 C-terminal" evidence="7">
    <location>
        <begin position="522"/>
        <end position="677"/>
    </location>
</feature>
<sequence>MDRLWYSLYSIMVVGTQYRVTDAPRKSGQVFQRLPRHMQRRAMSHNSKRLPRRLRDAYNQQLEKCGASQKKKRPSRKFRRRPRNLLEVYNRRQRAHVWLETHIWHAKRFHMVERWGYKLPLRPTDKSFRACYRAVAHHCLLQDVSYYCCIELSGPVDTLLSALKHHTSTDCGPTFAAQSCLKGTREGSVMFFQRDAYPYRFVGPVSFTWCPQETDHKTLWLWAHPAFYKEILQELTTTFDLQPDESSDALMETSTIAFSSSVEQLKLAPRNVPFLLVPRLRSGDGKVHVALLKDTLSRLRLTGPLSQAVLTQALAVTGDRTAAWCTLKCCASPAEMPPHVVVGVTLCDPRLHLPPKRTKAVPQCGDQQLMEELPPDWATGDIWSAHARNEAIAHKLSSAAVAELCGQRLVPQGPVLGTEEVDQHTFPAQLLHRPGNMRTGKRLELLAPDSSAGHDEARRLESELSEQHFRKPPSKRPNFVKLGMSSPFVCRWDILVREWCGQDCNWFVWRARKVDNSAPGECLVPVTINSVGRGFPTCCALICVPHKDDTEDGVLEPVHVDEGQAARREMRKEHKARLRRERKLRKRGVDSERPSNPDYPTADRNAWLPEAMAIKDSSSRTVIGYVTAGDYCFSEAQGVGQGYIVLQGLRFLQSKNVSDMVTYRNPTSRQYRLGKLSYPRAFAT</sequence>
<keyword evidence="3" id="KW-0539">Nucleus</keyword>
<keyword evidence="9" id="KW-1185">Reference proteome</keyword>
<accession>A0ABQ9H1B4</accession>
<evidence type="ECO:0000313" key="9">
    <source>
        <dbReference type="Proteomes" id="UP001159363"/>
    </source>
</evidence>
<feature type="domain" description="Pop1 N-terminal" evidence="5">
    <location>
        <begin position="89"/>
        <end position="154"/>
    </location>
</feature>
<dbReference type="Pfam" id="PF22770">
    <property type="entry name" value="POP1_C"/>
    <property type="match status" value="1"/>
</dbReference>
<evidence type="ECO:0000259" key="5">
    <source>
        <dbReference type="Pfam" id="PF06978"/>
    </source>
</evidence>
<evidence type="ECO:0000256" key="2">
    <source>
        <dbReference type="ARBA" id="ARBA00022694"/>
    </source>
</evidence>
<dbReference type="EMBL" id="JARBHB010000008">
    <property type="protein sequence ID" value="KAJ8878099.1"/>
    <property type="molecule type" value="Genomic_DNA"/>
</dbReference>
<evidence type="ECO:0000256" key="4">
    <source>
        <dbReference type="SAM" id="MobiDB-lite"/>
    </source>
</evidence>
<proteinExistence type="predicted"/>
<dbReference type="InterPro" id="IPR009723">
    <property type="entry name" value="Pop1_N"/>
</dbReference>
<dbReference type="PANTHER" id="PTHR22731">
    <property type="entry name" value="RIBONUCLEASES P/MRP PROTEIN SUBUNIT POP1"/>
    <property type="match status" value="1"/>
</dbReference>
<comment type="subcellular location">
    <subcellularLocation>
        <location evidence="1">Nucleus</location>
    </subcellularLocation>
</comment>
<dbReference type="InterPro" id="IPR012590">
    <property type="entry name" value="POPLD_dom"/>
</dbReference>
<comment type="caution">
    <text evidence="8">The sequence shown here is derived from an EMBL/GenBank/DDBJ whole genome shotgun (WGS) entry which is preliminary data.</text>
</comment>
<protein>
    <submittedName>
        <fullName evidence="8">Uncharacterized protein</fullName>
    </submittedName>
</protein>
<dbReference type="Pfam" id="PF06978">
    <property type="entry name" value="POP1_N"/>
    <property type="match status" value="2"/>
</dbReference>
<name>A0ABQ9H1B4_9NEOP</name>
<dbReference type="PANTHER" id="PTHR22731:SF3">
    <property type="entry name" value="RIBONUCLEASES P_MRP PROTEIN SUBUNIT POP1"/>
    <property type="match status" value="1"/>
</dbReference>
<dbReference type="InterPro" id="IPR055079">
    <property type="entry name" value="POP1_C"/>
</dbReference>
<feature type="domain" description="POPLD" evidence="6">
    <location>
        <begin position="447"/>
        <end position="492"/>
    </location>
</feature>
<reference evidence="8 9" key="1">
    <citation type="submission" date="2023-02" db="EMBL/GenBank/DDBJ databases">
        <title>LHISI_Scaffold_Assembly.</title>
        <authorList>
            <person name="Stuart O.P."/>
            <person name="Cleave R."/>
            <person name="Magrath M.J.L."/>
            <person name="Mikheyev A.S."/>
        </authorList>
    </citation>
    <scope>NUCLEOTIDE SEQUENCE [LARGE SCALE GENOMIC DNA]</scope>
    <source>
        <strain evidence="8">Daus_M_001</strain>
        <tissue evidence="8">Leg muscle</tissue>
    </source>
</reference>
<keyword evidence="2" id="KW-0819">tRNA processing</keyword>
<dbReference type="SUPFAM" id="SSF103025">
    <property type="entry name" value="Folate-binding domain"/>
    <property type="match status" value="1"/>
</dbReference>
<dbReference type="InterPro" id="IPR039182">
    <property type="entry name" value="Pop1"/>
</dbReference>
<evidence type="ECO:0000259" key="7">
    <source>
        <dbReference type="Pfam" id="PF22770"/>
    </source>
</evidence>
<feature type="compositionally biased region" description="Basic residues" evidence="4">
    <location>
        <begin position="573"/>
        <end position="586"/>
    </location>
</feature>
<evidence type="ECO:0000256" key="3">
    <source>
        <dbReference type="ARBA" id="ARBA00023242"/>
    </source>
</evidence>
<dbReference type="Pfam" id="PF08170">
    <property type="entry name" value="POPLD"/>
    <property type="match status" value="1"/>
</dbReference>